<dbReference type="AlphaFoldDB" id="A0A934RM23"/>
<evidence type="ECO:0000313" key="1">
    <source>
        <dbReference type="EMBL" id="MBK1833879.1"/>
    </source>
</evidence>
<evidence type="ECO:0000313" key="2">
    <source>
        <dbReference type="Proteomes" id="UP000604083"/>
    </source>
</evidence>
<dbReference type="InterPro" id="IPR013424">
    <property type="entry name" value="Ice-binding_C"/>
</dbReference>
<keyword evidence="2" id="KW-1185">Reference proteome</keyword>
<accession>A0A934RM23</accession>
<dbReference type="GO" id="GO:0004252">
    <property type="term" value="F:serine-type endopeptidase activity"/>
    <property type="evidence" value="ECO:0007669"/>
    <property type="project" value="InterPro"/>
</dbReference>
<proteinExistence type="predicted"/>
<dbReference type="GO" id="GO:0006508">
    <property type="term" value="P:proteolysis"/>
    <property type="evidence" value="ECO:0007669"/>
    <property type="project" value="InterPro"/>
</dbReference>
<dbReference type="InterPro" id="IPR008979">
    <property type="entry name" value="Galactose-bd-like_sf"/>
</dbReference>
<dbReference type="Gene3D" id="3.40.50.200">
    <property type="entry name" value="Peptidase S8/S53 domain"/>
    <property type="match status" value="1"/>
</dbReference>
<reference evidence="1" key="1">
    <citation type="submission" date="2021-01" db="EMBL/GenBank/DDBJ databases">
        <title>Modified the classification status of verrucomicrobia.</title>
        <authorList>
            <person name="Feng X."/>
        </authorList>
    </citation>
    <scope>NUCLEOTIDE SEQUENCE</scope>
    <source>
        <strain evidence="1">KCTC 12986</strain>
    </source>
</reference>
<organism evidence="1 2">
    <name type="scientific">Roseibacillus ishigakijimensis</name>
    <dbReference type="NCBI Taxonomy" id="454146"/>
    <lineage>
        <taxon>Bacteria</taxon>
        <taxon>Pseudomonadati</taxon>
        <taxon>Verrucomicrobiota</taxon>
        <taxon>Verrucomicrobiia</taxon>
        <taxon>Verrucomicrobiales</taxon>
        <taxon>Verrucomicrobiaceae</taxon>
        <taxon>Roseibacillus</taxon>
    </lineage>
</organism>
<dbReference type="SUPFAM" id="SSF52743">
    <property type="entry name" value="Subtilisin-like"/>
    <property type="match status" value="1"/>
</dbReference>
<dbReference type="RefSeq" id="WP_200391310.1">
    <property type="nucleotide sequence ID" value="NZ_JAENIO010000014.1"/>
</dbReference>
<dbReference type="EMBL" id="JAENIO010000014">
    <property type="protein sequence ID" value="MBK1833879.1"/>
    <property type="molecule type" value="Genomic_DNA"/>
</dbReference>
<dbReference type="InterPro" id="IPR036852">
    <property type="entry name" value="Peptidase_S8/S53_dom_sf"/>
</dbReference>
<dbReference type="Gene3D" id="2.60.120.380">
    <property type="match status" value="1"/>
</dbReference>
<dbReference type="SUPFAM" id="SSF49785">
    <property type="entry name" value="Galactose-binding domain-like"/>
    <property type="match status" value="1"/>
</dbReference>
<name>A0A934RM23_9BACT</name>
<sequence length="429" mass="44443">MSSLESLLGGALPTGSGISVTQVEAPTGSGDYSPNTGAFTGKDFVFPNGSPAVSSHATTVGRYAYGPDSLAPQAGTSASGSEIVAYEVNHWLGGGGLNFGVIGNPVPEVETSAVQNHSWVGQSETSSSNVEILRRADYAISRDDYVMVVGVNNGADRHLMSSAYNGISVGVSDGSHATGATSIDGAGRARPHLVTPASQTSWATGTVSGAAALLLEAADGAGHGNALNHEVIKALLLNGATKDEADFSATWSRTPTQPLDPVYGAGELNIERSYLNLMAGEEAASASSLVAADGWDFAEASASESRVYHFEVPADVVSTLTATLTWDREVEEFLGTYSSTLANLDVQLFTTTGFALGSLLDESVSTVDNVEHLFSEGLSEGTYALVISSDTGGQDYGFAWSNDFVSIIPEPSVALLTLLGGVFLGRRRR</sequence>
<dbReference type="NCBIfam" id="TIGR02595">
    <property type="entry name" value="PEP_CTERM"/>
    <property type="match status" value="1"/>
</dbReference>
<gene>
    <name evidence="1" type="ORF">JIN78_07395</name>
</gene>
<dbReference type="Proteomes" id="UP000604083">
    <property type="component" value="Unassembled WGS sequence"/>
</dbReference>
<comment type="caution">
    <text evidence="1">The sequence shown here is derived from an EMBL/GenBank/DDBJ whole genome shotgun (WGS) entry which is preliminary data.</text>
</comment>
<protein>
    <submittedName>
        <fullName evidence="1">PEP-CTERM sorting domain-containing protein</fullName>
    </submittedName>
</protein>